<keyword evidence="3" id="KW-1185">Reference proteome</keyword>
<feature type="transmembrane region" description="Helical" evidence="1">
    <location>
        <begin position="31"/>
        <end position="50"/>
    </location>
</feature>
<feature type="transmembrane region" description="Helical" evidence="1">
    <location>
        <begin position="76"/>
        <end position="99"/>
    </location>
</feature>
<keyword evidence="1" id="KW-0472">Membrane</keyword>
<gene>
    <name evidence="2" type="ORF">R2Q92_06350</name>
</gene>
<evidence type="ECO:0000313" key="3">
    <source>
        <dbReference type="Proteomes" id="UP001291912"/>
    </source>
</evidence>
<evidence type="ECO:0000256" key="1">
    <source>
        <dbReference type="SAM" id="Phobius"/>
    </source>
</evidence>
<proteinExistence type="predicted"/>
<dbReference type="EMBL" id="JAWJYN010000001">
    <property type="protein sequence ID" value="MDZ8161454.1"/>
    <property type="molecule type" value="Genomic_DNA"/>
</dbReference>
<protein>
    <submittedName>
        <fullName evidence="2">Uncharacterized protein</fullName>
    </submittedName>
</protein>
<organism evidence="2 3">
    <name type="scientific">Microbacterium aquimaris</name>
    <dbReference type="NCBI Taxonomy" id="459816"/>
    <lineage>
        <taxon>Bacteria</taxon>
        <taxon>Bacillati</taxon>
        <taxon>Actinomycetota</taxon>
        <taxon>Actinomycetes</taxon>
        <taxon>Micrococcales</taxon>
        <taxon>Microbacteriaceae</taxon>
        <taxon>Microbacterium</taxon>
    </lineage>
</organism>
<comment type="caution">
    <text evidence="2">The sequence shown here is derived from an EMBL/GenBank/DDBJ whole genome shotgun (WGS) entry which is preliminary data.</text>
</comment>
<keyword evidence="1" id="KW-1133">Transmembrane helix</keyword>
<name>A0ABU5N5T7_9MICO</name>
<dbReference type="Proteomes" id="UP001291912">
    <property type="component" value="Unassembled WGS sequence"/>
</dbReference>
<sequence length="151" mass="16573">MKTWVVRLLTLWAFNVIVLLVIALVMDQVVAVGWSAPWAALLLTAATVWLRPVMRRFFQKRAAGSVHKRTKVGEKVLQLGIVLLVALIVWVAVVLLSGVNTSGWISWWVFPPVILAVAWAIWDAIAARVEAKGQELYVKALGGPASPDAKP</sequence>
<feature type="transmembrane region" description="Helical" evidence="1">
    <location>
        <begin position="105"/>
        <end position="122"/>
    </location>
</feature>
<evidence type="ECO:0000313" key="2">
    <source>
        <dbReference type="EMBL" id="MDZ8161454.1"/>
    </source>
</evidence>
<feature type="transmembrane region" description="Helical" evidence="1">
    <location>
        <begin position="5"/>
        <end position="25"/>
    </location>
</feature>
<accession>A0ABU5N5T7</accession>
<keyword evidence="1" id="KW-0812">Transmembrane</keyword>
<reference evidence="2 3" key="1">
    <citation type="submission" date="2023-10" db="EMBL/GenBank/DDBJ databases">
        <title>Microbacterium xanthum sp. nov., isolated from seaweed.</title>
        <authorList>
            <person name="Lee S.D."/>
        </authorList>
    </citation>
    <scope>NUCLEOTIDE SEQUENCE [LARGE SCALE GENOMIC DNA]</scope>
    <source>
        <strain evidence="2 3">KCTC 19124</strain>
    </source>
</reference>
<dbReference type="RefSeq" id="WP_194424068.1">
    <property type="nucleotide sequence ID" value="NZ_BAAAPT010000001.1"/>
</dbReference>